<evidence type="ECO:0000256" key="1">
    <source>
        <dbReference type="SAM" id="MobiDB-lite"/>
    </source>
</evidence>
<proteinExistence type="predicted"/>
<feature type="region of interest" description="Disordered" evidence="1">
    <location>
        <begin position="175"/>
        <end position="199"/>
    </location>
</feature>
<dbReference type="AlphaFoldDB" id="A0AAD9IFU0"/>
<sequence length="241" mass="26352">MKLTTTAFYETKKVHPLDDIALSLSASAELAVFCYSTWYKRTEWYLFSHIPSVDLPDIWYYPLTTDMGTWPLQAGDELICELWECDGAETGCDPSRPTAVPDANAGDDYLGLLRLPMSAYKSDMSITTTFNDTKNAAVATVMLECDGCWATLRNNATWVNPYTPGEMPDYMMVNAPAASPPPPPSPVPQDAASETESQAGTSANLHITVEQPSHAVPLMRAANTASANVYTPWAPKMTRAV</sequence>
<dbReference type="Proteomes" id="UP001255856">
    <property type="component" value="Unassembled WGS sequence"/>
</dbReference>
<organism evidence="2 3">
    <name type="scientific">Prototheca wickerhamii</name>
    <dbReference type="NCBI Taxonomy" id="3111"/>
    <lineage>
        <taxon>Eukaryota</taxon>
        <taxon>Viridiplantae</taxon>
        <taxon>Chlorophyta</taxon>
        <taxon>core chlorophytes</taxon>
        <taxon>Trebouxiophyceae</taxon>
        <taxon>Chlorellales</taxon>
        <taxon>Chlorellaceae</taxon>
        <taxon>Prototheca</taxon>
    </lineage>
</organism>
<feature type="compositionally biased region" description="Pro residues" evidence="1">
    <location>
        <begin position="178"/>
        <end position="187"/>
    </location>
</feature>
<evidence type="ECO:0000313" key="2">
    <source>
        <dbReference type="EMBL" id="KAK2077631.1"/>
    </source>
</evidence>
<protein>
    <submittedName>
        <fullName evidence="2">Uncharacterized protein</fullName>
    </submittedName>
</protein>
<name>A0AAD9IFU0_PROWI</name>
<gene>
    <name evidence="2" type="ORF">QBZ16_004477</name>
</gene>
<dbReference type="EMBL" id="JASFZW010000006">
    <property type="protein sequence ID" value="KAK2077631.1"/>
    <property type="molecule type" value="Genomic_DNA"/>
</dbReference>
<reference evidence="2" key="1">
    <citation type="submission" date="2021-01" db="EMBL/GenBank/DDBJ databases">
        <authorList>
            <person name="Eckstrom K.M.E."/>
        </authorList>
    </citation>
    <scope>NUCLEOTIDE SEQUENCE</scope>
    <source>
        <strain evidence="2">UVCC 0001</strain>
    </source>
</reference>
<keyword evidence="3" id="KW-1185">Reference proteome</keyword>
<evidence type="ECO:0000313" key="3">
    <source>
        <dbReference type="Proteomes" id="UP001255856"/>
    </source>
</evidence>
<accession>A0AAD9IFU0</accession>
<comment type="caution">
    <text evidence="2">The sequence shown here is derived from an EMBL/GenBank/DDBJ whole genome shotgun (WGS) entry which is preliminary data.</text>
</comment>